<gene>
    <name evidence="2" type="ORF">SAMN05444388_104326</name>
</gene>
<evidence type="ECO:0000256" key="1">
    <source>
        <dbReference type="SAM" id="Phobius"/>
    </source>
</evidence>
<dbReference type="Proteomes" id="UP000184112">
    <property type="component" value="Unassembled WGS sequence"/>
</dbReference>
<accession>A0A1M5MVN1</accession>
<keyword evidence="1" id="KW-0472">Membrane</keyword>
<evidence type="ECO:0000313" key="2">
    <source>
        <dbReference type="EMBL" id="SHG81358.1"/>
    </source>
</evidence>
<keyword evidence="1" id="KW-0812">Transmembrane</keyword>
<feature type="transmembrane region" description="Helical" evidence="1">
    <location>
        <begin position="65"/>
        <end position="91"/>
    </location>
</feature>
<name>A0A1M5MVN1_FLAJO</name>
<feature type="transmembrane region" description="Helical" evidence="1">
    <location>
        <begin position="37"/>
        <end position="59"/>
    </location>
</feature>
<evidence type="ECO:0000313" key="3">
    <source>
        <dbReference type="Proteomes" id="UP000184112"/>
    </source>
</evidence>
<organism evidence="2 3">
    <name type="scientific">Flavobacterium johnsoniae</name>
    <name type="common">Cytophaga johnsonae</name>
    <dbReference type="NCBI Taxonomy" id="986"/>
    <lineage>
        <taxon>Bacteria</taxon>
        <taxon>Pseudomonadati</taxon>
        <taxon>Bacteroidota</taxon>
        <taxon>Flavobacteriia</taxon>
        <taxon>Flavobacteriales</taxon>
        <taxon>Flavobacteriaceae</taxon>
        <taxon>Flavobacterium</taxon>
    </lineage>
</organism>
<proteinExistence type="predicted"/>
<dbReference type="EMBL" id="FQWH01000004">
    <property type="protein sequence ID" value="SHG81358.1"/>
    <property type="molecule type" value="Genomic_DNA"/>
</dbReference>
<dbReference type="AlphaFoldDB" id="A0A1M5MVN1"/>
<dbReference type="RefSeq" id="WP_073409431.1">
    <property type="nucleotide sequence ID" value="NZ_CP158862.1"/>
</dbReference>
<keyword evidence="1" id="KW-1133">Transmembrane helix</keyword>
<feature type="transmembrane region" description="Helical" evidence="1">
    <location>
        <begin position="6"/>
        <end position="25"/>
    </location>
</feature>
<reference evidence="2 3" key="1">
    <citation type="submission" date="2016-11" db="EMBL/GenBank/DDBJ databases">
        <authorList>
            <person name="Jaros S."/>
            <person name="Januszkiewicz K."/>
            <person name="Wedrychowicz H."/>
        </authorList>
    </citation>
    <scope>NUCLEOTIDE SEQUENCE [LARGE SCALE GENOMIC DNA]</scope>
    <source>
        <strain evidence="2 3">DSM 6792</strain>
    </source>
</reference>
<protein>
    <submittedName>
        <fullName evidence="2">Uncharacterized protein</fullName>
    </submittedName>
</protein>
<sequence length="95" mass="11009">MNKLMIFPIIITVIQLISFGHLYYIHKYGSGQFPADFIELNILSICNIGVLILAYFLYFKADIKLSIWLVPVLLAAITILLLVVIYIIMWINKYK</sequence>